<evidence type="ECO:0000256" key="6">
    <source>
        <dbReference type="ARBA" id="ARBA00023136"/>
    </source>
</evidence>
<dbReference type="GO" id="GO:0005789">
    <property type="term" value="C:endoplasmic reticulum membrane"/>
    <property type="evidence" value="ECO:0007669"/>
    <property type="project" value="UniProtKB-SubCell"/>
</dbReference>
<keyword evidence="6 7" id="KW-0472">Membrane</keyword>
<keyword evidence="9" id="KW-1185">Reference proteome</keyword>
<feature type="transmembrane region" description="Helical" evidence="7">
    <location>
        <begin position="256"/>
        <end position="275"/>
    </location>
</feature>
<evidence type="ECO:0000256" key="5">
    <source>
        <dbReference type="ARBA" id="ARBA00022989"/>
    </source>
</evidence>
<sequence length="324" mass="38619">MIQLKSPGIISILFVCFILFFIFFSTALASVGDNNVEFQKCVSECYSSKCSFNPTLPFTLRIFVWSCEDNCKYECMHQITTRSKSLYQETVQYFGKWPFYRLWGMQEPASVLFSILNGYMHYRYIPKIRQIQDFYYMKKFYIIYAYIGLNSWVWSAIYHSRDFPTTEELDYFSAGLTILFCLFITVLRVFQIRNIKHTILWSIICLSAFTAHVSYLHFYKFDYGYNIIANVSVGMLNNLIWIGWSITHWHKRPDDAWKPIVTIILLLMAMSLEIFDFPPWWGIFDAHSLWHASTIYIIPFWYEFLLEDSRIESFRESKGKKIDK</sequence>
<dbReference type="PANTHER" id="PTHR13148:SF0">
    <property type="entry name" value="POST-GPI ATTACHMENT TO PROTEINS FACTOR 3"/>
    <property type="match status" value="1"/>
</dbReference>
<gene>
    <name evidence="8" type="ORF">DEBURN_LOCUS2409</name>
</gene>
<dbReference type="Proteomes" id="UP000789706">
    <property type="component" value="Unassembled WGS sequence"/>
</dbReference>
<feature type="transmembrane region" description="Helical" evidence="7">
    <location>
        <begin position="287"/>
        <end position="306"/>
    </location>
</feature>
<dbReference type="EMBL" id="CAJVPK010000131">
    <property type="protein sequence ID" value="CAG8455809.1"/>
    <property type="molecule type" value="Genomic_DNA"/>
</dbReference>
<comment type="caution">
    <text evidence="8">The sequence shown here is derived from an EMBL/GenBank/DDBJ whole genome shotgun (WGS) entry which is preliminary data.</text>
</comment>
<feature type="transmembrane region" description="Helical" evidence="7">
    <location>
        <begin position="224"/>
        <end position="244"/>
    </location>
</feature>
<comment type="subcellular location">
    <subcellularLocation>
        <location evidence="1">Endomembrane system</location>
        <topology evidence="1">Multi-pass membrane protein</topology>
    </subcellularLocation>
    <subcellularLocation>
        <location evidence="7">Endoplasmic reticulum membrane</location>
        <topology evidence="7">Multi-pass membrane protein</topology>
    </subcellularLocation>
</comment>
<dbReference type="GO" id="GO:0016788">
    <property type="term" value="F:hydrolase activity, acting on ester bonds"/>
    <property type="evidence" value="ECO:0007669"/>
    <property type="project" value="TreeGrafter"/>
</dbReference>
<evidence type="ECO:0000256" key="7">
    <source>
        <dbReference type="RuleBase" id="RU365066"/>
    </source>
</evidence>
<evidence type="ECO:0000313" key="8">
    <source>
        <dbReference type="EMBL" id="CAG8455809.1"/>
    </source>
</evidence>
<evidence type="ECO:0000256" key="1">
    <source>
        <dbReference type="ARBA" id="ARBA00004127"/>
    </source>
</evidence>
<keyword evidence="4" id="KW-0732">Signal</keyword>
<name>A0A9N8VI04_9GLOM</name>
<evidence type="ECO:0000256" key="4">
    <source>
        <dbReference type="ARBA" id="ARBA00022729"/>
    </source>
</evidence>
<keyword evidence="2 7" id="KW-0337">GPI-anchor biosynthesis</keyword>
<protein>
    <recommendedName>
        <fullName evidence="7">Post-GPI attachment to proteins factor 3</fullName>
    </recommendedName>
</protein>
<feature type="transmembrane region" description="Helical" evidence="7">
    <location>
        <begin position="171"/>
        <end position="190"/>
    </location>
</feature>
<accession>A0A9N8VI04</accession>
<dbReference type="PANTHER" id="PTHR13148">
    <property type="entry name" value="PER1-RELATED"/>
    <property type="match status" value="1"/>
</dbReference>
<organism evidence="8 9">
    <name type="scientific">Diversispora eburnea</name>
    <dbReference type="NCBI Taxonomy" id="1213867"/>
    <lineage>
        <taxon>Eukaryota</taxon>
        <taxon>Fungi</taxon>
        <taxon>Fungi incertae sedis</taxon>
        <taxon>Mucoromycota</taxon>
        <taxon>Glomeromycotina</taxon>
        <taxon>Glomeromycetes</taxon>
        <taxon>Diversisporales</taxon>
        <taxon>Diversisporaceae</taxon>
        <taxon>Diversispora</taxon>
    </lineage>
</organism>
<comment type="function">
    <text evidence="7">Involved in the lipid remodeling steps of GPI-anchor maturation.</text>
</comment>
<comment type="caution">
    <text evidence="7">Lacks conserved residue(s) required for the propagation of feature annotation.</text>
</comment>
<feature type="transmembrane region" description="Helical" evidence="7">
    <location>
        <begin position="199"/>
        <end position="218"/>
    </location>
</feature>
<dbReference type="InterPro" id="IPR007217">
    <property type="entry name" value="Per1-like"/>
</dbReference>
<feature type="transmembrane region" description="Helical" evidence="7">
    <location>
        <begin position="140"/>
        <end position="159"/>
    </location>
</feature>
<evidence type="ECO:0000256" key="3">
    <source>
        <dbReference type="ARBA" id="ARBA00022692"/>
    </source>
</evidence>
<feature type="transmembrane region" description="Helical" evidence="7">
    <location>
        <begin position="12"/>
        <end position="31"/>
    </location>
</feature>
<evidence type="ECO:0000313" key="9">
    <source>
        <dbReference type="Proteomes" id="UP000789706"/>
    </source>
</evidence>
<dbReference type="OrthoDB" id="419770at2759"/>
<reference evidence="8" key="1">
    <citation type="submission" date="2021-06" db="EMBL/GenBank/DDBJ databases">
        <authorList>
            <person name="Kallberg Y."/>
            <person name="Tangrot J."/>
            <person name="Rosling A."/>
        </authorList>
    </citation>
    <scope>NUCLEOTIDE SEQUENCE</scope>
    <source>
        <strain evidence="8">AZ414A</strain>
    </source>
</reference>
<dbReference type="AlphaFoldDB" id="A0A9N8VI04"/>
<keyword evidence="7" id="KW-0256">Endoplasmic reticulum</keyword>
<keyword evidence="3 7" id="KW-0812">Transmembrane</keyword>
<keyword evidence="5 7" id="KW-1133">Transmembrane helix</keyword>
<proteinExistence type="inferred from homology"/>
<dbReference type="Pfam" id="PF04080">
    <property type="entry name" value="Per1"/>
    <property type="match status" value="1"/>
</dbReference>
<evidence type="ECO:0000256" key="2">
    <source>
        <dbReference type="ARBA" id="ARBA00022502"/>
    </source>
</evidence>
<dbReference type="GO" id="GO:0006506">
    <property type="term" value="P:GPI anchor biosynthetic process"/>
    <property type="evidence" value="ECO:0007669"/>
    <property type="project" value="UniProtKB-KW"/>
</dbReference>
<feature type="transmembrane region" description="Helical" evidence="7">
    <location>
        <begin position="100"/>
        <end position="119"/>
    </location>
</feature>
<comment type="similarity">
    <text evidence="7">Belongs to the PGAP3 family.</text>
</comment>